<dbReference type="GeneID" id="6753909"/>
<dbReference type="CTD" id="6753909"/>
<dbReference type="Proteomes" id="UP000009022">
    <property type="component" value="Unassembled WGS sequence"/>
</dbReference>
<dbReference type="eggNOG" id="ENOG502QSTS">
    <property type="taxonomic scope" value="Eukaryota"/>
</dbReference>
<accession>B3RX41</accession>
<evidence type="ECO:0000313" key="2">
    <source>
        <dbReference type="Proteomes" id="UP000009022"/>
    </source>
</evidence>
<dbReference type="GO" id="GO:0016298">
    <property type="term" value="F:lipase activity"/>
    <property type="evidence" value="ECO:0000318"/>
    <property type="project" value="GO_Central"/>
</dbReference>
<reference evidence="1 2" key="1">
    <citation type="journal article" date="2008" name="Nature">
        <title>The Trichoplax genome and the nature of placozoans.</title>
        <authorList>
            <person name="Srivastava M."/>
            <person name="Begovic E."/>
            <person name="Chapman J."/>
            <person name="Putnam N.H."/>
            <person name="Hellsten U."/>
            <person name="Kawashima T."/>
            <person name="Kuo A."/>
            <person name="Mitros T."/>
            <person name="Salamov A."/>
            <person name="Carpenter M.L."/>
            <person name="Signorovitch A.Y."/>
            <person name="Moreno M.A."/>
            <person name="Kamm K."/>
            <person name="Grimwood J."/>
            <person name="Schmutz J."/>
            <person name="Shapiro H."/>
            <person name="Grigoriev I.V."/>
            <person name="Buss L.W."/>
            <person name="Schierwater B."/>
            <person name="Dellaporta S.L."/>
            <person name="Rokhsar D.S."/>
        </authorList>
    </citation>
    <scope>NUCLEOTIDE SEQUENCE [LARGE SCALE GENOMIC DNA]</scope>
    <source>
        <strain evidence="1 2">Grell-BS-1999</strain>
    </source>
</reference>
<organism evidence="1 2">
    <name type="scientific">Trichoplax adhaerens</name>
    <name type="common">Trichoplax reptans</name>
    <dbReference type="NCBI Taxonomy" id="10228"/>
    <lineage>
        <taxon>Eukaryota</taxon>
        <taxon>Metazoa</taxon>
        <taxon>Placozoa</taxon>
        <taxon>Uniplacotomia</taxon>
        <taxon>Trichoplacea</taxon>
        <taxon>Trichoplacidae</taxon>
        <taxon>Trichoplax</taxon>
    </lineage>
</organism>
<proteinExistence type="predicted"/>
<dbReference type="PhylomeDB" id="B3RX41"/>
<dbReference type="Pfam" id="PF01674">
    <property type="entry name" value="Lipase_2"/>
    <property type="match status" value="1"/>
</dbReference>
<dbReference type="PANTHER" id="PTHR32015:SF1">
    <property type="entry name" value="LIPASE"/>
    <property type="match status" value="1"/>
</dbReference>
<dbReference type="InterPro" id="IPR029058">
    <property type="entry name" value="AB_hydrolase_fold"/>
</dbReference>
<dbReference type="EMBL" id="DS985245">
    <property type="protein sequence ID" value="EDV24806.1"/>
    <property type="molecule type" value="Genomic_DNA"/>
</dbReference>
<keyword evidence="2" id="KW-1185">Reference proteome</keyword>
<evidence type="ECO:0000313" key="1">
    <source>
        <dbReference type="EMBL" id="EDV24806.1"/>
    </source>
</evidence>
<dbReference type="Gene3D" id="3.40.50.1820">
    <property type="entry name" value="alpha/beta hydrolase"/>
    <property type="match status" value="1"/>
</dbReference>
<dbReference type="HOGENOM" id="CLU_049494_1_0_1"/>
<dbReference type="InterPro" id="IPR002918">
    <property type="entry name" value="Lipase_EstA/Esterase_EstB"/>
</dbReference>
<dbReference type="FunFam" id="3.40.50.1820:FF:000191">
    <property type="entry name" value="LIPaSe related"/>
    <property type="match status" value="1"/>
</dbReference>
<sequence length="314" mass="35108">MLLLTLVSHINGEISPNDAILSEHFQTWLDSRGYKDENFARDKGFSFGGCTSDSDKFHQIPIIFVHGNSDRAVGNATGQRGWTNSINYFLSKGYSPCELYAITWGPADTLLFSQQYHSWPYLLRVRKFIEAVKAYTNYPQVNIIAHSMGVTLARKAIKGGTGYDEDHGGYYDLGNPLPYVDTFIGIAGANLGIFSCFLSGPITPFCSELNGFYPGYKDEGLGPYSMSEFLTQLNSDPFREAEYIFTIWSKVDEVIGTGCRVYKKVTSRCIGQNDEKFYSTEPYGHIGVKDLTSSVQFDIITNHQINAGVQDQFL</sequence>
<dbReference type="OrthoDB" id="5821855at2759"/>
<dbReference type="GO" id="GO:0016042">
    <property type="term" value="P:lipid catabolic process"/>
    <property type="evidence" value="ECO:0000318"/>
    <property type="project" value="GO_Central"/>
</dbReference>
<evidence type="ECO:0008006" key="3">
    <source>
        <dbReference type="Google" id="ProtNLM"/>
    </source>
</evidence>
<dbReference type="InParanoid" id="B3RX41"/>
<dbReference type="OMA" id="HMQSKEN"/>
<dbReference type="SUPFAM" id="SSF53474">
    <property type="entry name" value="alpha/beta-Hydrolases"/>
    <property type="match status" value="1"/>
</dbReference>
<protein>
    <recommendedName>
        <fullName evidence="3">Lipase domain-containing protein</fullName>
    </recommendedName>
</protein>
<name>B3RX41_TRIAD</name>
<gene>
    <name evidence="1" type="ORF">TRIADDRAFT_25084</name>
</gene>
<dbReference type="AlphaFoldDB" id="B3RX41"/>
<dbReference type="KEGG" id="tad:TRIADDRAFT_25084"/>
<dbReference type="PANTHER" id="PTHR32015">
    <property type="entry name" value="FASTING INDUCED LIPASE"/>
    <property type="match status" value="1"/>
</dbReference>
<dbReference type="RefSeq" id="XP_002112696.1">
    <property type="nucleotide sequence ID" value="XM_002112660.1"/>
</dbReference>